<feature type="transmembrane region" description="Helical" evidence="8">
    <location>
        <begin position="440"/>
        <end position="456"/>
    </location>
</feature>
<evidence type="ECO:0000256" key="1">
    <source>
        <dbReference type="ARBA" id="ARBA00004141"/>
    </source>
</evidence>
<protein>
    <submittedName>
        <fullName evidence="9">Putative folate/biopterin transporter</fullName>
    </submittedName>
</protein>
<name>A0A0N1PCC1_LEPSE</name>
<dbReference type="NCBIfam" id="TIGR00788">
    <property type="entry name" value="fbt"/>
    <property type="match status" value="1"/>
</dbReference>
<feature type="transmembrane region" description="Helical" evidence="8">
    <location>
        <begin position="501"/>
        <end position="521"/>
    </location>
</feature>
<dbReference type="OMA" id="LTFCITT"/>
<evidence type="ECO:0000313" key="10">
    <source>
        <dbReference type="Proteomes" id="UP000038009"/>
    </source>
</evidence>
<feature type="transmembrane region" description="Helical" evidence="8">
    <location>
        <begin position="145"/>
        <end position="164"/>
    </location>
</feature>
<dbReference type="PANTHER" id="PTHR31585:SF51">
    <property type="entry name" value="TRANSPORTER, PUTATIVE-RELATED"/>
    <property type="match status" value="1"/>
</dbReference>
<reference evidence="9 10" key="1">
    <citation type="journal article" date="2015" name="PLoS Pathog.">
        <title>Leptomonas seymouri: Adaptations to the Dixenous Life Cycle Analyzed by Genome Sequencing, Transcriptome Profiling and Co-infection with Leishmania donovani.</title>
        <authorList>
            <person name="Kraeva N."/>
            <person name="Butenko A."/>
            <person name="Hlavacova J."/>
            <person name="Kostygov A."/>
            <person name="Myskova J."/>
            <person name="Grybchuk D."/>
            <person name="Lestinova T."/>
            <person name="Votypka J."/>
            <person name="Volf P."/>
            <person name="Opperdoes F."/>
            <person name="Flegontov P."/>
            <person name="Lukes J."/>
            <person name="Yurchenko V."/>
        </authorList>
    </citation>
    <scope>NUCLEOTIDE SEQUENCE [LARGE SCALE GENOMIC DNA]</scope>
    <source>
        <strain evidence="9 10">ATCC 30220</strain>
    </source>
</reference>
<comment type="similarity">
    <text evidence="2">Belongs to the major facilitator superfamily. Folate-biopterin transporter (TC 2.A.71) family.</text>
</comment>
<feature type="transmembrane region" description="Helical" evidence="8">
    <location>
        <begin position="238"/>
        <end position="261"/>
    </location>
</feature>
<gene>
    <name evidence="9" type="ORF">ABL78_3845</name>
</gene>
<evidence type="ECO:0000256" key="8">
    <source>
        <dbReference type="SAM" id="Phobius"/>
    </source>
</evidence>
<feature type="transmembrane region" description="Helical" evidence="8">
    <location>
        <begin position="170"/>
        <end position="192"/>
    </location>
</feature>
<evidence type="ECO:0000256" key="5">
    <source>
        <dbReference type="ARBA" id="ARBA00022989"/>
    </source>
</evidence>
<feature type="region of interest" description="Disordered" evidence="7">
    <location>
        <begin position="1"/>
        <end position="39"/>
    </location>
</feature>
<dbReference type="InterPro" id="IPR036259">
    <property type="entry name" value="MFS_trans_sf"/>
</dbReference>
<keyword evidence="3" id="KW-0813">Transport</keyword>
<dbReference type="InterPro" id="IPR004324">
    <property type="entry name" value="FBT"/>
</dbReference>
<dbReference type="SUPFAM" id="SSF103473">
    <property type="entry name" value="MFS general substrate transporter"/>
    <property type="match status" value="1"/>
</dbReference>
<feature type="transmembrane region" description="Helical" evidence="8">
    <location>
        <begin position="571"/>
        <end position="593"/>
    </location>
</feature>
<organism evidence="9 10">
    <name type="scientific">Leptomonas seymouri</name>
    <dbReference type="NCBI Taxonomy" id="5684"/>
    <lineage>
        <taxon>Eukaryota</taxon>
        <taxon>Discoba</taxon>
        <taxon>Euglenozoa</taxon>
        <taxon>Kinetoplastea</taxon>
        <taxon>Metakinetoplastina</taxon>
        <taxon>Trypanosomatida</taxon>
        <taxon>Trypanosomatidae</taxon>
        <taxon>Leishmaniinae</taxon>
        <taxon>Leptomonas</taxon>
    </lineage>
</organism>
<dbReference type="OrthoDB" id="754047at2759"/>
<feature type="transmembrane region" description="Helical" evidence="8">
    <location>
        <begin position="405"/>
        <end position="428"/>
    </location>
</feature>
<feature type="transmembrane region" description="Helical" evidence="8">
    <location>
        <begin position="613"/>
        <end position="636"/>
    </location>
</feature>
<dbReference type="Pfam" id="PF03092">
    <property type="entry name" value="BT1"/>
    <property type="match status" value="1"/>
</dbReference>
<keyword evidence="4 8" id="KW-0812">Transmembrane</keyword>
<proteinExistence type="inferred from homology"/>
<dbReference type="GO" id="GO:0016020">
    <property type="term" value="C:membrane"/>
    <property type="evidence" value="ECO:0007669"/>
    <property type="project" value="UniProtKB-SubCell"/>
</dbReference>
<evidence type="ECO:0000256" key="6">
    <source>
        <dbReference type="ARBA" id="ARBA00023136"/>
    </source>
</evidence>
<keyword evidence="10" id="KW-1185">Reference proteome</keyword>
<dbReference type="InterPro" id="IPR039309">
    <property type="entry name" value="BT1"/>
</dbReference>
<dbReference type="Proteomes" id="UP000038009">
    <property type="component" value="Unassembled WGS sequence"/>
</dbReference>
<evidence type="ECO:0000313" key="9">
    <source>
        <dbReference type="EMBL" id="KPI87083.1"/>
    </source>
</evidence>
<accession>A0A0N1PCC1</accession>
<dbReference type="PANTHER" id="PTHR31585">
    <property type="entry name" value="FOLATE-BIOPTERIN TRANSPORTER 1, CHLOROPLASTIC"/>
    <property type="match status" value="1"/>
</dbReference>
<feature type="compositionally biased region" description="Basic and acidic residues" evidence="7">
    <location>
        <begin position="1"/>
        <end position="10"/>
    </location>
</feature>
<comment type="caution">
    <text evidence="9">The sequence shown here is derived from an EMBL/GenBank/DDBJ whole genome shotgun (WGS) entry which is preliminary data.</text>
</comment>
<keyword evidence="5 8" id="KW-1133">Transmembrane helix</keyword>
<keyword evidence="6 8" id="KW-0472">Membrane</keyword>
<dbReference type="EMBL" id="LJSK01000103">
    <property type="protein sequence ID" value="KPI87083.1"/>
    <property type="molecule type" value="Genomic_DNA"/>
</dbReference>
<evidence type="ECO:0000256" key="2">
    <source>
        <dbReference type="ARBA" id="ARBA00007015"/>
    </source>
</evidence>
<dbReference type="VEuPathDB" id="TriTrypDB:Lsey_0103_0170"/>
<feature type="transmembrane region" description="Helical" evidence="8">
    <location>
        <begin position="541"/>
        <end position="559"/>
    </location>
</feature>
<feature type="transmembrane region" description="Helical" evidence="8">
    <location>
        <begin position="379"/>
        <end position="399"/>
    </location>
</feature>
<sequence>MIEAPKDHRSGRPRGLGEGPLPASDPPAADEVAPSHECNGDSLDPSSKALFAKLPFIENIPALGHSVAVFGPRCVTSLSLCYFLNKGLAWQLLINCKYAMFTDRFFTSAARYQRLSAIGQMGFSIKMLPAGLSDTLACFGYTKRWYLAAASVAGGAFALGFGLLPKKASSADIAAGLSFLMAFCVATVDILSEGHYSRLMRRHPEAGTSLIGSIWWFTLAAQMVAAVVQGLLSDASLPQVGLFVAAAALALPTIFFLLNWYGEKPNRTERIGDCRLQYLRWKEEETRRAAAEKCTDDACEPTKETDVPAATPADAVKAVGARRDDNWNDEISEASTAIVTEVLTEDEEDFADIVELNLTPCFFGVFEFNKDVCMCNWRILTFSSIMIAAIISMACVTILGNTWDLLYCAVAMTVVISSSVFWACPPLVAKAAVFDYFDKLLYLMLPGALDNFYMAKPACYPDGPHFSYVFYTTVASIIGGVGGMIGVAAFIYIFSKKRYAFTFVVTTLVRVLASIFDIIIVKRWNIAIGIPDRAMYVLGDAIVYQASYMLTWMPMIVLLSRVCPRGSECMVYAIVAGFGNMGSSMSGVIGALLMELVWPVVSRGVGKCDFSNVPMLLLVGHILLPLLLIPLSFLLLPNARICDDLDVDGKPVKPTLKKPNSEPTAQPS</sequence>
<evidence type="ECO:0000256" key="3">
    <source>
        <dbReference type="ARBA" id="ARBA00022448"/>
    </source>
</evidence>
<dbReference type="AlphaFoldDB" id="A0A0N1PCC1"/>
<feature type="transmembrane region" description="Helical" evidence="8">
    <location>
        <begin position="468"/>
        <end position="494"/>
    </location>
</feature>
<evidence type="ECO:0000256" key="4">
    <source>
        <dbReference type="ARBA" id="ARBA00022692"/>
    </source>
</evidence>
<feature type="transmembrane region" description="Helical" evidence="8">
    <location>
        <begin position="213"/>
        <end position="232"/>
    </location>
</feature>
<comment type="subcellular location">
    <subcellularLocation>
        <location evidence="1">Membrane</location>
        <topology evidence="1">Multi-pass membrane protein</topology>
    </subcellularLocation>
</comment>
<evidence type="ECO:0000256" key="7">
    <source>
        <dbReference type="SAM" id="MobiDB-lite"/>
    </source>
</evidence>